<name>A0A1G2LAW2_9BACT</name>
<reference evidence="1 2" key="1">
    <citation type="journal article" date="2016" name="Nat. Commun.">
        <title>Thousands of microbial genomes shed light on interconnected biogeochemical processes in an aquifer system.</title>
        <authorList>
            <person name="Anantharaman K."/>
            <person name="Brown C.T."/>
            <person name="Hug L.A."/>
            <person name="Sharon I."/>
            <person name="Castelle C.J."/>
            <person name="Probst A.J."/>
            <person name="Thomas B.C."/>
            <person name="Singh A."/>
            <person name="Wilkins M.J."/>
            <person name="Karaoz U."/>
            <person name="Brodie E.L."/>
            <person name="Williams K.H."/>
            <person name="Hubbard S.S."/>
            <person name="Banfield J.F."/>
        </authorList>
    </citation>
    <scope>NUCLEOTIDE SEQUENCE [LARGE SCALE GENOMIC DNA]</scope>
</reference>
<dbReference type="EMBL" id="MHQT01000035">
    <property type="protein sequence ID" value="OHA08773.1"/>
    <property type="molecule type" value="Genomic_DNA"/>
</dbReference>
<evidence type="ECO:0000313" key="2">
    <source>
        <dbReference type="Proteomes" id="UP000178977"/>
    </source>
</evidence>
<dbReference type="SUPFAM" id="SSF53067">
    <property type="entry name" value="Actin-like ATPase domain"/>
    <property type="match status" value="1"/>
</dbReference>
<evidence type="ECO:0000313" key="1">
    <source>
        <dbReference type="EMBL" id="OHA08773.1"/>
    </source>
</evidence>
<gene>
    <name evidence="1" type="ORF">A3A44_01885</name>
</gene>
<dbReference type="PANTHER" id="PTHR32432">
    <property type="entry name" value="CELL DIVISION PROTEIN FTSA-RELATED"/>
    <property type="match status" value="1"/>
</dbReference>
<dbReference type="Proteomes" id="UP000178977">
    <property type="component" value="Unassembled WGS sequence"/>
</dbReference>
<dbReference type="InterPro" id="IPR050696">
    <property type="entry name" value="FtsA/MreB"/>
</dbReference>
<evidence type="ECO:0008006" key="3">
    <source>
        <dbReference type="Google" id="ProtNLM"/>
    </source>
</evidence>
<comment type="caution">
    <text evidence="1">The sequence shown here is derived from an EMBL/GenBank/DDBJ whole genome shotgun (WGS) entry which is preliminary data.</text>
</comment>
<protein>
    <recommendedName>
        <fullName evidence="3">SHS2 domain-containing protein</fullName>
    </recommendedName>
</protein>
<dbReference type="AlphaFoldDB" id="A0A1G2LAW2"/>
<proteinExistence type="predicted"/>
<dbReference type="STRING" id="1802281.A3A44_01885"/>
<dbReference type="Gene3D" id="3.30.420.40">
    <property type="match status" value="1"/>
</dbReference>
<organism evidence="1 2">
    <name type="scientific">Candidatus Sungbacteria bacterium RIFCSPLOWO2_01_FULL_60_25</name>
    <dbReference type="NCBI Taxonomy" id="1802281"/>
    <lineage>
        <taxon>Bacteria</taxon>
        <taxon>Candidatus Sungiibacteriota</taxon>
    </lineage>
</organism>
<sequence length="388" mass="42743">MLSFLRQLFGRGRSERYFIAIDVGSNTAIRSLLFSEAAHDRISLQKQHFELPRRDTYADLVPLVDAHLRRILSQYVKGIRAVPTGIVIGLGSSFAVNDIRTVRRERPKPENAVEPEEIRGILDGFIATETERTINGEQHALAHLMPFRVTLDGYPIHAVSPTTAGRILEVQIFATYVPSALWARLAGLRALWGGMPIRFISDQAAIAAVVITLMNVPDAALIKIGARVTEVTLLADGGIPLTGRFARGGDDVTRAIAARLRMSDADAERIKRQLGATELPRDTLAAVTGVVTGEVEIWLANLVQFFKDNQRMILPDRVYLYGGGAGLALLRQRLAAKAWYHDLTFRDELGVMPLTAEDIPGLRFRNAVSPVRGPEEVALAALIHRADH</sequence>
<dbReference type="InterPro" id="IPR043129">
    <property type="entry name" value="ATPase_NBD"/>
</dbReference>
<accession>A0A1G2LAW2</accession>